<evidence type="ECO:0000256" key="1">
    <source>
        <dbReference type="SAM" id="MobiDB-lite"/>
    </source>
</evidence>
<dbReference type="Proteomes" id="UP000076447">
    <property type="component" value="Unassembled WGS sequence"/>
</dbReference>
<reference evidence="2 3" key="1">
    <citation type="submission" date="2016-01" db="EMBL/GenBank/DDBJ databases">
        <title>Genome sequence of Oerskovia enterophila VJag, an agar and cellulose degrading bacterium.</title>
        <authorList>
            <person name="Poehlein A."/>
            <person name="Jag V."/>
            <person name="Bengelsdorf F."/>
            <person name="Duerre P."/>
            <person name="Daniel R."/>
        </authorList>
    </citation>
    <scope>NUCLEOTIDE SEQUENCE [LARGE SCALE GENOMIC DNA]</scope>
    <source>
        <strain evidence="2 3">VJag</strain>
    </source>
</reference>
<evidence type="ECO:0000313" key="3">
    <source>
        <dbReference type="Proteomes" id="UP000076447"/>
    </source>
</evidence>
<dbReference type="OrthoDB" id="4762866at2"/>
<dbReference type="EMBL" id="LRIE01000043">
    <property type="protein sequence ID" value="KZM36739.1"/>
    <property type="molecule type" value="Genomic_DNA"/>
</dbReference>
<name>A0A163SSZ1_9CELL</name>
<feature type="region of interest" description="Disordered" evidence="1">
    <location>
        <begin position="79"/>
        <end position="115"/>
    </location>
</feature>
<dbReference type="AlphaFoldDB" id="A0A163SSZ1"/>
<accession>A0A163SSZ1</accession>
<sequence length="367" mass="38002">MILADLQLTRVLRAAGAGRGPLPLPPPSGRYALPDGAASSARRAALRAGHPGQVADRLVTVLESLRPWEREHVLDPLRRRSVAPDQRRDLAGGPDLTAGRPVGQGQGSAPGRPDLRFPEPLVLGRARAVQVDETTCGSAVLAVLAAAGDPVVSLWLVAGTDVSRGACEHVVSEGQVDATARELETSSGRFQALQRLLKARTTRAALGPFPWPGRLGTPPWTAARDARYADVRFTHRIVAGGGPGDPVLASALRSVAAGVPVPLYTGGDVGTGWSTAVPRHVVLLAGVSGPQAEAGGDDGTPAHGGRWCSVYEPSSGALHRVRVADLLAGTRVAGEPSKAVRRALGGWPHVTWAVLPAGRAGGSRRVG</sequence>
<evidence type="ECO:0000313" key="2">
    <source>
        <dbReference type="EMBL" id="KZM36739.1"/>
    </source>
</evidence>
<dbReference type="STRING" id="43678.OJAG_05760"/>
<organism evidence="2 3">
    <name type="scientific">Oerskovia enterophila</name>
    <dbReference type="NCBI Taxonomy" id="43678"/>
    <lineage>
        <taxon>Bacteria</taxon>
        <taxon>Bacillati</taxon>
        <taxon>Actinomycetota</taxon>
        <taxon>Actinomycetes</taxon>
        <taxon>Micrococcales</taxon>
        <taxon>Cellulomonadaceae</taxon>
        <taxon>Oerskovia</taxon>
    </lineage>
</organism>
<comment type="caution">
    <text evidence="2">The sequence shown here is derived from an EMBL/GenBank/DDBJ whole genome shotgun (WGS) entry which is preliminary data.</text>
</comment>
<gene>
    <name evidence="2" type="ORF">OJAG_05760</name>
</gene>
<dbReference type="RefSeq" id="WP_068707050.1">
    <property type="nucleotide sequence ID" value="NZ_LRIE01000043.1"/>
</dbReference>
<protein>
    <submittedName>
        <fullName evidence="2">Uncharacterized protein</fullName>
    </submittedName>
</protein>
<proteinExistence type="predicted"/>
<dbReference type="PATRIC" id="fig|43678.3.peg.614"/>